<feature type="compositionally biased region" description="Polar residues" evidence="1">
    <location>
        <begin position="1125"/>
        <end position="1139"/>
    </location>
</feature>
<sequence length="1539" mass="170655">MSSPIFSSLLFCSPLRGENTLETITDNEERAEDAKSRTTTSTNVRKAAASSKRSGDGEKEDEPRLKSRKKVEPDPAKHIQATSPSKPRHSLSSLVKPAPPPFLGAASLASKNKRASTSKSAPTGGNALPFTASTRPVGKRKFKEKSSAKAVSSGDEEEGEWDENKITWLKKAYPSTDTNKAKPASGNSKTDNEATVINVAHRQSGQNTPNGKKLKIPSSTPPLTDLRTPAIATSAQAQALYEQQAHRANHRTAKRPEEIRLPSHGLYTDGTSPLAPKARFPQKEPLFLSKPPTVTASPDHQSLIPPPAQPVTSAMEYGVEEETEVPRSPIARPREPSPLGWSTSEDEEDEPMPNLLPVPEFLSHKRSGTTSRRRSLSLSYPSGVLPPLRQPTHLIEAVTYQSAPSSHLVIIPNSEISATQAHEQSVDHSQAVQLSPSINGLAESKSKSSRRKKTYGRGRTHAFQHGVPLPPHESHTQRRSPPCLPHEISRPSSPDSYRGAKRKGSTSVWPDEGVIYGDHVPDSFLVPDHQSLVGVERKRTKFVRNGPPPEARRKGVIFVQDPDSPGSPRWRKRGSAIPRIPLTDVFGFVQSQGEVKYKKKSHLEEKKSRRRRRRELERRKDQRERRTDPILELRKDNGVEERMDHWKQNVAETLRWHRRTGTKAHRKLKRIPGWALKPIDTVKYEDYVEQYKQNLHSSEQPAKSRSSASRSSKPQLGDRINELISAGRRSRYEDAIRHPHKRSKICARGTFPKLRLRRSLSPSSAESDLDDIVDGSMIHNSRVRGPTKCATAAKRVLKLSLSKSDHKRNNVSSETVTPRTSRQTTSDLGVAMNVLGHQSAIHHQLGVRRRNEMPLAFRPRSSPALRGSPDCPEVYSRIQLSESPPNNHEPVYQLPEQQQLGGSTVTSQPHGQIFLHDLTLLANSNTDNALPAGPHEPVERPSEVLRSIARLVTPQTPLPASQNCATHRNAGLAAHCPAACQNPQLSEDTIIQPSQRPAPTEGPEVERNHPPVHPQAEFANTIEPLGPPATQFDLDTIVTNINASQLERLDGLLEQEEVERVSKRGSSGQNTSRNINRSNAETVSAKPQVQPEPKASNQADVQRLGARQTSLAPADRQSLAVSHVRNLSPTSVQPSVAQHSGQSKHNSRSSSSARMTGFQFTQQLITKPLPIEVARDIGNTFIPEPSKSSAKTRAGRDSARARRVAEKRKREKRQTQLTFEPAEELDKDEENAFVPVIDKEPDLIDMTSRQKASVITKPSSEPGPGRHSAMKCGERVPAEMSHGDRRTRTAQGLDIGLPRQQNRVSRRPKERAETGVGRDAIMTEANQAITAAFKPPSHDPSHPYRFRSQPQHPPTECPAPSLIPTEVSTQLPPCAQPERLSRGHLREIWAEPTKVSEMDKIGRVKEWRTKSPRAGRSEVGSKPKTDIEHDENDEHASKRFKPSRVAHATVIAQKGQGSGDKEHTRSKSSNDHRRLSSRRGIENEVPPEVDQSRGERRSGTYNGTKVDSSKPKSSKTEHHRKGRNRRYLSAAEYIDSQVQ</sequence>
<feature type="compositionally biased region" description="Basic residues" evidence="1">
    <location>
        <begin position="1517"/>
        <end position="1526"/>
    </location>
</feature>
<accession>A0A1B9GQK6</accession>
<proteinExistence type="predicted"/>
<feature type="compositionally biased region" description="Basic and acidic residues" evidence="1">
    <location>
        <begin position="53"/>
        <end position="77"/>
    </location>
</feature>
<keyword evidence="3" id="KW-1185">Reference proteome</keyword>
<gene>
    <name evidence="2" type="ORF">I316_05032</name>
</gene>
<feature type="compositionally biased region" description="Basic residues" evidence="1">
    <location>
        <begin position="447"/>
        <end position="462"/>
    </location>
</feature>
<feature type="compositionally biased region" description="Polar residues" evidence="1">
    <location>
        <begin position="420"/>
        <end position="438"/>
    </location>
</feature>
<feature type="region of interest" description="Disordered" evidence="1">
    <location>
        <begin position="241"/>
        <end position="384"/>
    </location>
</feature>
<dbReference type="EMBL" id="KV700126">
    <property type="protein sequence ID" value="OCF33291.1"/>
    <property type="molecule type" value="Genomic_DNA"/>
</dbReference>
<evidence type="ECO:0000256" key="1">
    <source>
        <dbReference type="SAM" id="MobiDB-lite"/>
    </source>
</evidence>
<name>A0A1B9GQK6_9TREE</name>
<feature type="region of interest" description="Disordered" evidence="1">
    <location>
        <begin position="542"/>
        <end position="575"/>
    </location>
</feature>
<feature type="compositionally biased region" description="Basic and acidic residues" evidence="1">
    <location>
        <begin position="614"/>
        <end position="630"/>
    </location>
</feature>
<feature type="compositionally biased region" description="Polar residues" evidence="1">
    <location>
        <begin position="185"/>
        <end position="210"/>
    </location>
</feature>
<feature type="region of interest" description="Disordered" evidence="1">
    <location>
        <begin position="597"/>
        <end position="630"/>
    </location>
</feature>
<feature type="region of interest" description="Disordered" evidence="1">
    <location>
        <begin position="1180"/>
        <end position="1226"/>
    </location>
</feature>
<organism evidence="2 3">
    <name type="scientific">Kwoniella heveanensis BCC8398</name>
    <dbReference type="NCBI Taxonomy" id="1296120"/>
    <lineage>
        <taxon>Eukaryota</taxon>
        <taxon>Fungi</taxon>
        <taxon>Dikarya</taxon>
        <taxon>Basidiomycota</taxon>
        <taxon>Agaricomycotina</taxon>
        <taxon>Tremellomycetes</taxon>
        <taxon>Tremellales</taxon>
        <taxon>Cryptococcaceae</taxon>
        <taxon>Kwoniella</taxon>
    </lineage>
</organism>
<feature type="region of interest" description="Disordered" evidence="1">
    <location>
        <begin position="695"/>
        <end position="718"/>
    </location>
</feature>
<reference evidence="2 3" key="1">
    <citation type="submission" date="2013-07" db="EMBL/GenBank/DDBJ databases">
        <title>The Genome Sequence of Cryptococcus heveanensis BCC8398.</title>
        <authorList>
            <consortium name="The Broad Institute Genome Sequencing Platform"/>
            <person name="Cuomo C."/>
            <person name="Litvintseva A."/>
            <person name="Chen Y."/>
            <person name="Heitman J."/>
            <person name="Sun S."/>
            <person name="Springer D."/>
            <person name="Dromer F."/>
            <person name="Young S.K."/>
            <person name="Zeng Q."/>
            <person name="Gargeya S."/>
            <person name="Fitzgerald M."/>
            <person name="Abouelleil A."/>
            <person name="Alvarado L."/>
            <person name="Berlin A.M."/>
            <person name="Chapman S.B."/>
            <person name="Dewar J."/>
            <person name="Goldberg J."/>
            <person name="Griggs A."/>
            <person name="Gujja S."/>
            <person name="Hansen M."/>
            <person name="Howarth C."/>
            <person name="Imamovic A."/>
            <person name="Larimer J."/>
            <person name="McCowan C."/>
            <person name="Murphy C."/>
            <person name="Pearson M."/>
            <person name="Priest M."/>
            <person name="Roberts A."/>
            <person name="Saif S."/>
            <person name="Shea T."/>
            <person name="Sykes S."/>
            <person name="Wortman J."/>
            <person name="Nusbaum C."/>
            <person name="Birren B."/>
        </authorList>
    </citation>
    <scope>NUCLEOTIDE SEQUENCE [LARGE SCALE GENOMIC DNA]</scope>
    <source>
        <strain evidence="2 3">BCC8398</strain>
    </source>
</reference>
<feature type="region of interest" description="Disordered" evidence="1">
    <location>
        <begin position="1333"/>
        <end position="1539"/>
    </location>
</feature>
<feature type="region of interest" description="Disordered" evidence="1">
    <location>
        <begin position="21"/>
        <end position="226"/>
    </location>
</feature>
<feature type="region of interest" description="Disordered" evidence="1">
    <location>
        <begin position="420"/>
        <end position="512"/>
    </location>
</feature>
<feature type="compositionally biased region" description="Basic and acidic residues" evidence="1">
    <location>
        <begin position="1507"/>
        <end position="1516"/>
    </location>
</feature>
<feature type="compositionally biased region" description="Basic residues" evidence="1">
    <location>
        <begin position="364"/>
        <end position="375"/>
    </location>
</feature>
<feature type="compositionally biased region" description="Polar residues" evidence="1">
    <location>
        <begin position="1064"/>
        <end position="1087"/>
    </location>
</feature>
<dbReference type="OrthoDB" id="2565123at2759"/>
<feature type="region of interest" description="Disordered" evidence="1">
    <location>
        <begin position="1247"/>
        <end position="1321"/>
    </location>
</feature>
<protein>
    <submittedName>
        <fullName evidence="2">Uncharacterized protein</fullName>
    </submittedName>
</protein>
<reference evidence="3" key="2">
    <citation type="submission" date="2013-12" db="EMBL/GenBank/DDBJ databases">
        <title>Evolution of pathogenesis and genome organization in the Tremellales.</title>
        <authorList>
            <person name="Cuomo C."/>
            <person name="Litvintseva A."/>
            <person name="Heitman J."/>
            <person name="Chen Y."/>
            <person name="Sun S."/>
            <person name="Springer D."/>
            <person name="Dromer F."/>
            <person name="Young S."/>
            <person name="Zeng Q."/>
            <person name="Chapman S."/>
            <person name="Gujja S."/>
            <person name="Saif S."/>
            <person name="Birren B."/>
        </authorList>
    </citation>
    <scope>NUCLEOTIDE SEQUENCE [LARGE SCALE GENOMIC DNA]</scope>
    <source>
        <strain evidence="3">BCC8398</strain>
    </source>
</reference>
<feature type="compositionally biased region" description="Low complexity" evidence="1">
    <location>
        <begin position="1140"/>
        <end position="1152"/>
    </location>
</feature>
<feature type="region of interest" description="Disordered" evidence="1">
    <location>
        <begin position="803"/>
        <end position="823"/>
    </location>
</feature>
<feature type="compositionally biased region" description="Basic and acidic residues" evidence="1">
    <location>
        <begin position="1379"/>
        <end position="1437"/>
    </location>
</feature>
<feature type="compositionally biased region" description="Basic and acidic residues" evidence="1">
    <location>
        <begin position="1194"/>
        <end position="1204"/>
    </location>
</feature>
<feature type="compositionally biased region" description="Basic and acidic residues" evidence="1">
    <location>
        <begin position="1459"/>
        <end position="1482"/>
    </location>
</feature>
<feature type="region of interest" description="Disordered" evidence="1">
    <location>
        <begin position="1057"/>
        <end position="1155"/>
    </location>
</feature>
<feature type="compositionally biased region" description="Basic and acidic residues" evidence="1">
    <location>
        <begin position="1272"/>
        <end position="1287"/>
    </location>
</feature>
<feature type="compositionally biased region" description="Polar residues" evidence="1">
    <location>
        <begin position="1247"/>
        <end position="1259"/>
    </location>
</feature>
<evidence type="ECO:0000313" key="2">
    <source>
        <dbReference type="EMBL" id="OCF33291.1"/>
    </source>
</evidence>
<evidence type="ECO:0000313" key="3">
    <source>
        <dbReference type="Proteomes" id="UP000092666"/>
    </source>
</evidence>
<feature type="compositionally biased region" description="Polar residues" evidence="1">
    <location>
        <begin position="810"/>
        <end position="823"/>
    </location>
</feature>
<feature type="region of interest" description="Disordered" evidence="1">
    <location>
        <begin position="993"/>
        <end position="1012"/>
    </location>
</feature>
<feature type="compositionally biased region" description="Low complexity" evidence="1">
    <location>
        <begin position="700"/>
        <end position="715"/>
    </location>
</feature>
<feature type="compositionally biased region" description="Polar residues" evidence="1">
    <location>
        <begin position="80"/>
        <end position="93"/>
    </location>
</feature>
<dbReference type="Proteomes" id="UP000092666">
    <property type="component" value="Unassembled WGS sequence"/>
</dbReference>